<proteinExistence type="predicted"/>
<protein>
    <submittedName>
        <fullName evidence="2">DUF3108 domain-containing protein</fullName>
    </submittedName>
</protein>
<dbReference type="EMBL" id="CP158568">
    <property type="protein sequence ID" value="XBY44465.1"/>
    <property type="molecule type" value="Genomic_DNA"/>
</dbReference>
<feature type="signal peptide" evidence="1">
    <location>
        <begin position="1"/>
        <end position="27"/>
    </location>
</feature>
<evidence type="ECO:0000313" key="2">
    <source>
        <dbReference type="EMBL" id="XBY44465.1"/>
    </source>
</evidence>
<reference evidence="2" key="1">
    <citation type="submission" date="2024-06" db="EMBL/GenBank/DDBJ databases">
        <title>Methylostella associata gen. nov., sp. nov., a novel Ancalomicrobiaceae-affiliated facultatively methylotrophic bacteria that feed on methanotrophs of the genus Methylococcus.</title>
        <authorList>
            <person name="Saltykova V."/>
            <person name="Danilova O.V."/>
            <person name="Oshkin I.Y."/>
            <person name="Belova S.E."/>
            <person name="Pimenov N.V."/>
            <person name="Dedysh S.N."/>
        </authorList>
    </citation>
    <scope>NUCLEOTIDE SEQUENCE</scope>
    <source>
        <strain evidence="2">S20</strain>
    </source>
</reference>
<feature type="chain" id="PRO_5043313763" evidence="1">
    <location>
        <begin position="28"/>
        <end position="294"/>
    </location>
</feature>
<keyword evidence="1" id="KW-0732">Signal</keyword>
<sequence>MSRTAARGLAALGLAATLMAGAAPARAAEVTVDAAYGATIGGFPIGAGTLSFSVARNGEYAASIGAQVTGLAALIANRQATATTAGRALYGGQISPKAYMLDIAGGPVPNHVEMALANNAVTNVSASEIRIPGWERRTPVTPAHKRGIVDPLGAFVISAGKARDPLSAEVCNRTVKVFDGRARYDLHMIYGAKTEVKGEPGSYSGPALICAVAYRPIAGFRPLSQAELEYERNIEFSIVFVPVASTNILIPHKVVIGTPSGKLVVTASRFKVSGATRTAEARGEAARSDDGAER</sequence>
<dbReference type="RefSeq" id="WP_407049558.1">
    <property type="nucleotide sequence ID" value="NZ_CP158568.1"/>
</dbReference>
<dbReference type="AlphaFoldDB" id="A0AAU7X8L6"/>
<evidence type="ECO:0000256" key="1">
    <source>
        <dbReference type="SAM" id="SignalP"/>
    </source>
</evidence>
<dbReference type="KEGG" id="mflg:ABS361_21040"/>
<name>A0AAU7X8L6_9HYPH</name>
<accession>A0AAU7X8L6</accession>
<organism evidence="2">
    <name type="scientific">Methyloraptor flagellatus</name>
    <dbReference type="NCBI Taxonomy" id="3162530"/>
    <lineage>
        <taxon>Bacteria</taxon>
        <taxon>Pseudomonadati</taxon>
        <taxon>Pseudomonadota</taxon>
        <taxon>Alphaproteobacteria</taxon>
        <taxon>Hyphomicrobiales</taxon>
        <taxon>Ancalomicrobiaceae</taxon>
        <taxon>Methyloraptor</taxon>
    </lineage>
</organism>
<gene>
    <name evidence="2" type="ORF">ABS361_21040</name>
</gene>